<protein>
    <submittedName>
        <fullName evidence="1">Uncharacterized protein</fullName>
    </submittedName>
</protein>
<organism evidence="1 2">
    <name type="scientific">Lentinula aff. lateritia</name>
    <dbReference type="NCBI Taxonomy" id="2804960"/>
    <lineage>
        <taxon>Eukaryota</taxon>
        <taxon>Fungi</taxon>
        <taxon>Dikarya</taxon>
        <taxon>Basidiomycota</taxon>
        <taxon>Agaricomycotina</taxon>
        <taxon>Agaricomycetes</taxon>
        <taxon>Agaricomycetidae</taxon>
        <taxon>Agaricales</taxon>
        <taxon>Marasmiineae</taxon>
        <taxon>Omphalotaceae</taxon>
        <taxon>Lentinula</taxon>
    </lineage>
</organism>
<dbReference type="EMBL" id="MU795878">
    <property type="protein sequence ID" value="KAJ3804647.1"/>
    <property type="molecule type" value="Genomic_DNA"/>
</dbReference>
<evidence type="ECO:0000313" key="1">
    <source>
        <dbReference type="EMBL" id="KAJ3804647.1"/>
    </source>
</evidence>
<sequence>MVSGNYYNQLLSLREQMYEDVEESNLNKQQTPRLKSLIDIAKKYRLRIEGIAFSRTILRCMPIWYHKEADPTICSMNHTAASTCLRTKHQVRTVGDAQDILDRSQSPGHQLNSSCSCGGCSELQEMYHCDHPHGCINQTKKLLDTLPEKWDPRSELPEDYQYENKLTEADKIEKHTIFDARVTTEGSLADIFRIFTDETITPSKKLLKLKAQANRETRSIIVATDGSCERNGEDDAQAGAGIFIANEHPANRSSKLPRYIAQSNQTGKVAAAKIAAESEEIERG</sequence>
<proteinExistence type="predicted"/>
<gene>
    <name evidence="1" type="ORF">F5876DRAFT_91784</name>
</gene>
<evidence type="ECO:0000313" key="2">
    <source>
        <dbReference type="Proteomes" id="UP001163835"/>
    </source>
</evidence>
<reference evidence="1" key="1">
    <citation type="submission" date="2022-09" db="EMBL/GenBank/DDBJ databases">
        <title>A Global Phylogenomic Analysis of the Shiitake Genus Lentinula.</title>
        <authorList>
            <consortium name="DOE Joint Genome Institute"/>
            <person name="Sierra-Patev S."/>
            <person name="Min B."/>
            <person name="Naranjo-Ortiz M."/>
            <person name="Looney B."/>
            <person name="Konkel Z."/>
            <person name="Slot J.C."/>
            <person name="Sakamoto Y."/>
            <person name="Steenwyk J.L."/>
            <person name="Rokas A."/>
            <person name="Carro J."/>
            <person name="Camarero S."/>
            <person name="Ferreira P."/>
            <person name="Molpeceres G."/>
            <person name="Ruiz-Duenas F.J."/>
            <person name="Serrano A."/>
            <person name="Henrissat B."/>
            <person name="Drula E."/>
            <person name="Hughes K.W."/>
            <person name="Mata J.L."/>
            <person name="Ishikawa N.K."/>
            <person name="Vargas-Isla R."/>
            <person name="Ushijima S."/>
            <person name="Smith C.A."/>
            <person name="Ahrendt S."/>
            <person name="Andreopoulos W."/>
            <person name="He G."/>
            <person name="Labutti K."/>
            <person name="Lipzen A."/>
            <person name="Ng V."/>
            <person name="Riley R."/>
            <person name="Sandor L."/>
            <person name="Barry K."/>
            <person name="Martinez A.T."/>
            <person name="Xiao Y."/>
            <person name="Gibbons J.G."/>
            <person name="Terashima K."/>
            <person name="Grigoriev I.V."/>
            <person name="Hibbett D.S."/>
        </authorList>
    </citation>
    <scope>NUCLEOTIDE SEQUENCE</scope>
    <source>
        <strain evidence="1">TMI1499</strain>
    </source>
</reference>
<keyword evidence="2" id="KW-1185">Reference proteome</keyword>
<dbReference type="Proteomes" id="UP001163835">
    <property type="component" value="Unassembled WGS sequence"/>
</dbReference>
<accession>A0ACC1TIY4</accession>
<comment type="caution">
    <text evidence="1">The sequence shown here is derived from an EMBL/GenBank/DDBJ whole genome shotgun (WGS) entry which is preliminary data.</text>
</comment>
<name>A0ACC1TIY4_9AGAR</name>